<dbReference type="GO" id="GO:0003677">
    <property type="term" value="F:DNA binding"/>
    <property type="evidence" value="ECO:0007669"/>
    <property type="project" value="UniProtKB-KW"/>
</dbReference>
<name>B6SU78_MAIZE</name>
<comment type="subcellular location">
    <subcellularLocation>
        <location evidence="1">Nucleus</location>
    </subcellularLocation>
</comment>
<dbReference type="InterPro" id="IPR004827">
    <property type="entry name" value="bZIP"/>
</dbReference>
<dbReference type="FunFam" id="1.20.5.170:FF:000020">
    <property type="entry name" value="BZIP transcription factor"/>
    <property type="match status" value="1"/>
</dbReference>
<dbReference type="GO" id="GO:0005634">
    <property type="term" value="C:nucleus"/>
    <property type="evidence" value="ECO:0007669"/>
    <property type="project" value="UniProtKB-SubCell"/>
</dbReference>
<reference evidence="8" key="1">
    <citation type="journal article" date="2009" name="Plant Mol. Biol.">
        <title>Insights into corn genes derived from large-scale cDNA sequencing.</title>
        <authorList>
            <person name="Alexandrov N.N."/>
            <person name="Brover V.V."/>
            <person name="Freidin S."/>
            <person name="Troukhan M.E."/>
            <person name="Tatarinova T.V."/>
            <person name="Zhang H."/>
            <person name="Swaller T.J."/>
            <person name="Lu Y.P."/>
            <person name="Bouck J."/>
            <person name="Flavell R.B."/>
            <person name="Feldmann K.A."/>
        </authorList>
    </citation>
    <scope>NUCLEOTIDE SEQUENCE</scope>
</reference>
<dbReference type="Gene3D" id="1.20.5.170">
    <property type="match status" value="1"/>
</dbReference>
<dbReference type="AlphaFoldDB" id="B6SU78"/>
<evidence type="ECO:0000256" key="1">
    <source>
        <dbReference type="ARBA" id="ARBA00004123"/>
    </source>
</evidence>
<evidence type="ECO:0000256" key="4">
    <source>
        <dbReference type="ARBA" id="ARBA00023163"/>
    </source>
</evidence>
<dbReference type="EMBL" id="EU956293">
    <property type="protein sequence ID" value="ACG28411.1"/>
    <property type="molecule type" value="mRNA"/>
</dbReference>
<feature type="domain" description="BZIP" evidence="7">
    <location>
        <begin position="32"/>
        <end position="95"/>
    </location>
</feature>
<dbReference type="PANTHER" id="PTHR45764:SF4">
    <property type="entry name" value="OS09G0306400 PROTEIN"/>
    <property type="match status" value="1"/>
</dbReference>
<feature type="region of interest" description="Disordered" evidence="6">
    <location>
        <begin position="1"/>
        <end position="68"/>
    </location>
</feature>
<evidence type="ECO:0000256" key="5">
    <source>
        <dbReference type="ARBA" id="ARBA00023242"/>
    </source>
</evidence>
<keyword evidence="4" id="KW-0804">Transcription</keyword>
<evidence type="ECO:0000256" key="6">
    <source>
        <dbReference type="SAM" id="MobiDB-lite"/>
    </source>
</evidence>
<protein>
    <submittedName>
        <fullName evidence="8">Ocs element-binding factor 1</fullName>
    </submittedName>
</protein>
<dbReference type="SMART" id="SM00338">
    <property type="entry name" value="BRLZ"/>
    <property type="match status" value="1"/>
</dbReference>
<accession>B6SU78</accession>
<dbReference type="InterPro" id="IPR045314">
    <property type="entry name" value="bZIP_plant_GBF1"/>
</dbReference>
<dbReference type="InterPro" id="IPR046347">
    <property type="entry name" value="bZIP_sf"/>
</dbReference>
<dbReference type="CDD" id="cd14702">
    <property type="entry name" value="bZIP_plant_GBF1"/>
    <property type="match status" value="1"/>
</dbReference>
<dbReference type="PROSITE" id="PS00036">
    <property type="entry name" value="BZIP_BASIC"/>
    <property type="match status" value="1"/>
</dbReference>
<proteinExistence type="evidence at transcript level"/>
<dbReference type="PROSITE" id="PS50217">
    <property type="entry name" value="BZIP"/>
    <property type="match status" value="1"/>
</dbReference>
<dbReference type="GO" id="GO:0046982">
    <property type="term" value="F:protein heterodimerization activity"/>
    <property type="evidence" value="ECO:0007669"/>
    <property type="project" value="UniProtKB-ARBA"/>
</dbReference>
<evidence type="ECO:0000259" key="7">
    <source>
        <dbReference type="PROSITE" id="PS50217"/>
    </source>
</evidence>
<dbReference type="Pfam" id="PF00170">
    <property type="entry name" value="bZIP_1"/>
    <property type="match status" value="1"/>
</dbReference>
<dbReference type="ExpressionAtlas" id="B6SU78">
    <property type="expression patterns" value="baseline and differential"/>
</dbReference>
<keyword evidence="3" id="KW-0238">DNA-binding</keyword>
<evidence type="ECO:0000256" key="3">
    <source>
        <dbReference type="ARBA" id="ARBA00023125"/>
    </source>
</evidence>
<evidence type="ECO:0000256" key="2">
    <source>
        <dbReference type="ARBA" id="ARBA00023015"/>
    </source>
</evidence>
<dbReference type="GO" id="GO:0003700">
    <property type="term" value="F:DNA-binding transcription factor activity"/>
    <property type="evidence" value="ECO:0007669"/>
    <property type="project" value="InterPro"/>
</dbReference>
<keyword evidence="2" id="KW-0805">Transcription regulation</keyword>
<keyword evidence="5" id="KW-0539">Nucleus</keyword>
<sequence length="165" mass="18373">MSSGSSFGSSQWTQRSRSAEDDVDLDLQAEMEKRRKRRKESNRESARRSRLRKQQHHDDLTSQVDQLKGQNKQLNMALSTTSQNLVAVQAQNSVLQTQRMELASRLGALTEILWCISSSTGTAAPTNPAMADGITTTWSWSDASGDILGASAWNQQQQPIDAYRC</sequence>
<dbReference type="PANTHER" id="PTHR45764">
    <property type="entry name" value="BZIP TRANSCRIPTION FACTOR 44"/>
    <property type="match status" value="1"/>
</dbReference>
<dbReference type="SUPFAM" id="SSF57959">
    <property type="entry name" value="Leucine zipper domain"/>
    <property type="match status" value="1"/>
</dbReference>
<evidence type="ECO:0000313" key="8">
    <source>
        <dbReference type="EMBL" id="ACG28411.1"/>
    </source>
</evidence>
<organism evidence="8">
    <name type="scientific">Zea mays</name>
    <name type="common">Maize</name>
    <dbReference type="NCBI Taxonomy" id="4577"/>
    <lineage>
        <taxon>Eukaryota</taxon>
        <taxon>Viridiplantae</taxon>
        <taxon>Streptophyta</taxon>
        <taxon>Embryophyta</taxon>
        <taxon>Tracheophyta</taxon>
        <taxon>Spermatophyta</taxon>
        <taxon>Magnoliopsida</taxon>
        <taxon>Liliopsida</taxon>
        <taxon>Poales</taxon>
        <taxon>Poaceae</taxon>
        <taxon>PACMAD clade</taxon>
        <taxon>Panicoideae</taxon>
        <taxon>Andropogonodae</taxon>
        <taxon>Andropogoneae</taxon>
        <taxon>Tripsacinae</taxon>
        <taxon>Zea</taxon>
    </lineage>
</organism>
<feature type="compositionally biased region" description="Low complexity" evidence="6">
    <location>
        <begin position="1"/>
        <end position="10"/>
    </location>
</feature>